<organism evidence="2 3">
    <name type="scientific">Dinoroseobacter shibae (strain DSM 16493 / NCIMB 14021 / DFL 12)</name>
    <dbReference type="NCBI Taxonomy" id="398580"/>
    <lineage>
        <taxon>Bacteria</taxon>
        <taxon>Pseudomonadati</taxon>
        <taxon>Pseudomonadota</taxon>
        <taxon>Alphaproteobacteria</taxon>
        <taxon>Rhodobacterales</taxon>
        <taxon>Roseobacteraceae</taxon>
        <taxon>Dinoroseobacter</taxon>
    </lineage>
</organism>
<feature type="transmembrane region" description="Helical" evidence="1">
    <location>
        <begin position="6"/>
        <end position="26"/>
    </location>
</feature>
<dbReference type="eggNOG" id="COG4446">
    <property type="taxonomic scope" value="Bacteria"/>
</dbReference>
<proteinExistence type="predicted"/>
<dbReference type="OrthoDB" id="8479024at2"/>
<evidence type="ECO:0000313" key="2">
    <source>
        <dbReference type="EMBL" id="ABV93476.1"/>
    </source>
</evidence>
<dbReference type="AlphaFoldDB" id="A8LLU8"/>
<sequence>MGNWIGILIIVAMFAFVALMAVFRLAPSDPAEWHVDPTDPSLSAGSGAALVRSDGNLQSPVFDETPEALLARLHAIADATPRTRVLAGSPEEGRVTYMTRSLVFGFPDYTSVTTIPMGDGAQVVAYGRLRFGSSDMGVNTERLSGWLDQLQTTR</sequence>
<dbReference type="HOGENOM" id="CLU_131521_1_0_5"/>
<dbReference type="EMBL" id="CP000830">
    <property type="protein sequence ID" value="ABV93476.1"/>
    <property type="molecule type" value="Genomic_DNA"/>
</dbReference>
<accession>A8LLU8</accession>
<dbReference type="KEGG" id="dsh:Dshi_1734"/>
<evidence type="ECO:0000256" key="1">
    <source>
        <dbReference type="SAM" id="Phobius"/>
    </source>
</evidence>
<dbReference type="Proteomes" id="UP000006833">
    <property type="component" value="Chromosome"/>
</dbReference>
<name>A8LLU8_DINSH</name>
<evidence type="ECO:0000313" key="3">
    <source>
        <dbReference type="Proteomes" id="UP000006833"/>
    </source>
</evidence>
<dbReference type="InterPro" id="IPR010865">
    <property type="entry name" value="DUF1499"/>
</dbReference>
<dbReference type="Pfam" id="PF07386">
    <property type="entry name" value="DUF1499"/>
    <property type="match status" value="1"/>
</dbReference>
<keyword evidence="3" id="KW-1185">Reference proteome</keyword>
<evidence type="ECO:0008006" key="4">
    <source>
        <dbReference type="Google" id="ProtNLM"/>
    </source>
</evidence>
<dbReference type="STRING" id="398580.Dshi_1734"/>
<keyword evidence="1" id="KW-0812">Transmembrane</keyword>
<gene>
    <name evidence="2" type="ordered locus">Dshi_1734</name>
</gene>
<keyword evidence="1" id="KW-0472">Membrane</keyword>
<dbReference type="RefSeq" id="WP_012178406.1">
    <property type="nucleotide sequence ID" value="NC_009952.1"/>
</dbReference>
<protein>
    <recommendedName>
        <fullName evidence="4">DUF1499 domain-containing protein</fullName>
    </recommendedName>
</protein>
<keyword evidence="1" id="KW-1133">Transmembrane helix</keyword>
<reference evidence="3" key="1">
    <citation type="journal article" date="2010" name="ISME J.">
        <title>The complete genome sequence of the algal symbiont Dinoroseobacter shibae: a hitchhiker's guide to life in the sea.</title>
        <authorList>
            <person name="Wagner-Dobler I."/>
            <person name="Ballhausen B."/>
            <person name="Berger M."/>
            <person name="Brinkhoff T."/>
            <person name="Buchholz I."/>
            <person name="Bunk B."/>
            <person name="Cypionka H."/>
            <person name="Daniel R."/>
            <person name="Drepper T."/>
            <person name="Gerdts G."/>
            <person name="Hahnke S."/>
            <person name="Han C."/>
            <person name="Jahn D."/>
            <person name="Kalhoefer D."/>
            <person name="Kiss H."/>
            <person name="Klenk H.P."/>
            <person name="Kyrpides N."/>
            <person name="Liebl W."/>
            <person name="Liesegang H."/>
            <person name="Meincke L."/>
            <person name="Pati A."/>
            <person name="Petersen J."/>
            <person name="Piekarski T."/>
            <person name="Pommerenke C."/>
            <person name="Pradella S."/>
            <person name="Pukall R."/>
            <person name="Rabus R."/>
            <person name="Stackebrandt E."/>
            <person name="Thole S."/>
            <person name="Thompson L."/>
            <person name="Tielen P."/>
            <person name="Tomasch J."/>
            <person name="von Jan M."/>
            <person name="Wanphrut N."/>
            <person name="Wichels A."/>
            <person name="Zech H."/>
            <person name="Simon M."/>
        </authorList>
    </citation>
    <scope>NUCLEOTIDE SEQUENCE [LARGE SCALE GENOMIC DNA]</scope>
    <source>
        <strain evidence="3">DSM 16493 / NCIMB 14021 / DFL 12</strain>
    </source>
</reference>